<gene>
    <name evidence="1" type="ORF">X560_0404</name>
</gene>
<comment type="caution">
    <text evidence="1">The sequence shown here is derived from an EMBL/GenBank/DDBJ whole genome shotgun (WGS) entry which is preliminary data.</text>
</comment>
<dbReference type="Proteomes" id="UP000052258">
    <property type="component" value="Unassembled WGS sequence"/>
</dbReference>
<sequence length="190" mass="22677">MVMREKTKNNFIGFDGPTPAYMILWETVERQTKTMCYTSTEVDEQIQLHADKYATYEVIKVIDIQELQRKRKKRRDEERDLLDSIERKKGQYCTYEKQKLHQLFREGDEEHALYVRYQIARRTVPNPDTLISPAQVALLRNQGLPFPFIASYLGVHPQLVRKQKSEAEYKKMYRVREYNKNRKELELLGG</sequence>
<organism evidence="1 2">
    <name type="scientific">Listeria fleischmannii 1991</name>
    <dbReference type="NCBI Taxonomy" id="1430899"/>
    <lineage>
        <taxon>Bacteria</taxon>
        <taxon>Bacillati</taxon>
        <taxon>Bacillota</taxon>
        <taxon>Bacilli</taxon>
        <taxon>Bacillales</taxon>
        <taxon>Listeriaceae</taxon>
        <taxon>Listeria</taxon>
    </lineage>
</organism>
<dbReference type="EMBL" id="AZHO01000005">
    <property type="protein sequence ID" value="KMT60984.1"/>
    <property type="molecule type" value="Genomic_DNA"/>
</dbReference>
<dbReference type="PATRIC" id="fig|1430899.3.peg.414"/>
<proteinExistence type="predicted"/>
<evidence type="ECO:0000313" key="1">
    <source>
        <dbReference type="EMBL" id="KMT60984.1"/>
    </source>
</evidence>
<keyword evidence="2" id="KW-1185">Reference proteome</keyword>
<name>A0A0J8GJ38_9LIST</name>
<dbReference type="RefSeq" id="WP_007475954.1">
    <property type="nucleotide sequence ID" value="NZ_KQ130610.1"/>
</dbReference>
<protein>
    <submittedName>
        <fullName evidence="1">Uncharacterized protein</fullName>
    </submittedName>
</protein>
<evidence type="ECO:0000313" key="2">
    <source>
        <dbReference type="Proteomes" id="UP000052258"/>
    </source>
</evidence>
<accession>A0A0J8GJ38</accession>
<dbReference type="OrthoDB" id="2366255at2"/>
<dbReference type="AlphaFoldDB" id="A0A0J8GJ38"/>
<reference evidence="1 2" key="1">
    <citation type="journal article" date="2015" name="Genome Biol. Evol.">
        <title>Comparative Genomics of Listeria Sensu Lato: Genus-Wide Differences in Evolutionary Dynamics and the Progressive Gain of Complex, Potentially Pathogenicity-Related Traits through Lateral Gene Transfer.</title>
        <authorList>
            <person name="Chiara M."/>
            <person name="Caruso M."/>
            <person name="D'Erchia A.M."/>
            <person name="Manzari C."/>
            <person name="Fraccalvieri R."/>
            <person name="Goffredo E."/>
            <person name="Latorre L."/>
            <person name="Miccolupo A."/>
            <person name="Padalino I."/>
            <person name="Santagada G."/>
            <person name="Chiocco D."/>
            <person name="Pesole G."/>
            <person name="Horner D.S."/>
            <person name="Parisi A."/>
        </authorList>
    </citation>
    <scope>NUCLEOTIDE SEQUENCE [LARGE SCALE GENOMIC DNA]</scope>
    <source>
        <strain evidence="1 2">1991</strain>
    </source>
</reference>